<dbReference type="EMBL" id="CM046108">
    <property type="protein sequence ID" value="KAI8426373.1"/>
    <property type="molecule type" value="Genomic_DNA"/>
</dbReference>
<evidence type="ECO:0000313" key="1">
    <source>
        <dbReference type="EMBL" id="KAI8426373.1"/>
    </source>
</evidence>
<keyword evidence="2" id="KW-1185">Reference proteome</keyword>
<proteinExistence type="predicted"/>
<reference evidence="1 2" key="1">
    <citation type="journal article" date="2022" name="Genome Biol. Evol.">
        <title>The Spruce Budworm Genome: Reconstructing the Evolutionary History of Antifreeze Proteins.</title>
        <authorList>
            <person name="Beliveau C."/>
            <person name="Gagne P."/>
            <person name="Picq S."/>
            <person name="Vernygora O."/>
            <person name="Keeling C.I."/>
            <person name="Pinkney K."/>
            <person name="Doucet D."/>
            <person name="Wen F."/>
            <person name="Johnston J.S."/>
            <person name="Maaroufi H."/>
            <person name="Boyle B."/>
            <person name="Laroche J."/>
            <person name="Dewar K."/>
            <person name="Juretic N."/>
            <person name="Blackburn G."/>
            <person name="Nisole A."/>
            <person name="Brunet B."/>
            <person name="Brandao M."/>
            <person name="Lumley L."/>
            <person name="Duan J."/>
            <person name="Quan G."/>
            <person name="Lucarotti C.J."/>
            <person name="Roe A.D."/>
            <person name="Sperling F.A.H."/>
            <person name="Levesque R.C."/>
            <person name="Cusson M."/>
        </authorList>
    </citation>
    <scope>NUCLEOTIDE SEQUENCE [LARGE SCALE GENOMIC DNA]</scope>
    <source>
        <strain evidence="1">Glfc:IPQL:Cfum</strain>
    </source>
</reference>
<sequence length="1372" mass="152323">MASNALKGSFIRHVGARSYAQAAPAVARKDAKLQHSVLPNKTFVAALDNGAPVTRVTVAFKAGSRYESPSDLGLAHVLRSAAGLTTTNASSFIIARKLAQAGASATKENLSPALECLNNLVSNQEFRPWELSDNVPRLKYDIAALGPQVRAVDLLHKAAFRRGLGNSLFISPKKIGKVSSESMQHFACSTLTPARCAVTVVGDAHDRAAMIAQALQLPSGESKGEPGKFFGALGNGPVTKWGADLSPLAKAIGNIGPFAAAGFNVSYSDNGLFGVVLSVPKDEANNAIKAVAKVLKSSSLSADAIKAGKSQLKVQLLSEADDGASLAESLAAQGLYTGSAEACAFRIRIALEEEKKTEDDTISSTCLGIIMANSDNSSEHQAETNNPTVSTSYVPNTQPKSTVSSSSANVDENELSRLTEDLTLHHSATQPLNSGKAIETVSTSSLFTNVRENVNSEISNTNDSPNQGVAGNPKPGASKKKNAKKKERLKQLHMPQPAATSQQPQTAPAAPTSQQIKPEYFLPRNVASIQELFTRHIGPMYANTGSHYLENLSHHPQYQLMHNMQVRDLFQQQAHNVASAPNSPHVQTTPYHMPNSVHQQMDPRTPRYLQNVMQHPLLNKSYSVENYKQYQKQQQQQEIHYNMENTEEQSSTPRRKRRSRTKSKEGHVSDKKFGFYMHIKEVEAGLKNKTLVEGVLRINPKQFTHAYVSSSDRDEQDILIDGIKNRNRALEGDIVVVELVTECMNDDDDESENSKIDTSLDTINDGENAVSNSSNISNDPVHSRPDAKQKRGRVVYLKEKVHNRTCIGVLKLMADKNRQKALFVPRDHRIPRLNIPFTSWPDNFYQNSKSYENTLFLAKIIDWFDLRFATGKIIQSIGQSGDMITETKAILAQTDLDVTPFGREYRHLYPRLDYKIPEEEILLREDCRKLCIFSIDPSNCRDIDDAVSCRKLDNGNYEIGVHISDVSFFLTESTELDEKVAEKATTIYLVDKAYHMLPEELCMLCSLFPGVDKLAFSVFWEITENAEVLSHRFAKTVIHSCSQLAYEHAQAILEDREDAEISFPETYNGYQYKDIYETIKILGKIGAKFRQNRFENGALRIDQPKVAFHLNPFDGLPKSFWIYESKESHQLIEEFMLLANMTVAARIYKDHPNLAFLRCHPPPSGYMLKQLAKALKPMGIDLEISTAGDLQRSLLPYVAPDNVDKGRAMVLSMLCAKPMARAKLLAASLSCKGSPRWEVDKIRMIAAQCNKQKYNAKKAGELSTELYTLKYIEMHSPIVTDAVVVEVREKYIDDFPGDFKCVKNDAGAKLSRMEIDWKKKDVPDAPPVKQVIEVFSIVKIEMTKGNDLVKVETKLTYAHPPLPVPESQITNI</sequence>
<organism evidence="1 2">
    <name type="scientific">Choristoneura fumiferana</name>
    <name type="common">Spruce budworm moth</name>
    <name type="synonym">Archips fumiferana</name>
    <dbReference type="NCBI Taxonomy" id="7141"/>
    <lineage>
        <taxon>Eukaryota</taxon>
        <taxon>Metazoa</taxon>
        <taxon>Ecdysozoa</taxon>
        <taxon>Arthropoda</taxon>
        <taxon>Hexapoda</taxon>
        <taxon>Insecta</taxon>
        <taxon>Pterygota</taxon>
        <taxon>Neoptera</taxon>
        <taxon>Endopterygota</taxon>
        <taxon>Lepidoptera</taxon>
        <taxon>Glossata</taxon>
        <taxon>Ditrysia</taxon>
        <taxon>Tortricoidea</taxon>
        <taxon>Tortricidae</taxon>
        <taxon>Tortricinae</taxon>
        <taxon>Choristoneura</taxon>
    </lineage>
</organism>
<name>A0ACC0JQG7_CHOFU</name>
<protein>
    <submittedName>
        <fullName evidence="1">Uncharacterized protein</fullName>
    </submittedName>
</protein>
<accession>A0ACC0JQG7</accession>
<gene>
    <name evidence="1" type="ORF">MSG28_005223</name>
</gene>
<evidence type="ECO:0000313" key="2">
    <source>
        <dbReference type="Proteomes" id="UP001064048"/>
    </source>
</evidence>
<comment type="caution">
    <text evidence="1">The sequence shown here is derived from an EMBL/GenBank/DDBJ whole genome shotgun (WGS) entry which is preliminary data.</text>
</comment>
<dbReference type="Proteomes" id="UP001064048">
    <property type="component" value="Chromosome 8"/>
</dbReference>